<comment type="subunit">
    <text evidence="24">Homodimer. Interacts with lysosomal protein GLMP (via lumenal domain); the interaction starts while both proteins are still in the endoplasmic reticulum and is required for stabilization of MFSD1 in lysosomes but has no direct effect on its targeting to lysosomes or transporter activity.</text>
</comment>
<evidence type="ECO:0000256" key="9">
    <source>
        <dbReference type="ARBA" id="ARBA00044878"/>
    </source>
</evidence>
<evidence type="ECO:0000256" key="25">
    <source>
        <dbReference type="SAM" id="Phobius"/>
    </source>
</evidence>
<keyword evidence="28" id="KW-1185">Reference proteome</keyword>
<comment type="catalytic activity">
    <reaction evidence="8">
        <text>L-lysyl-L-alanine(out) = L-lysyl-L-alanine(in)</text>
        <dbReference type="Rhea" id="RHEA:79399"/>
        <dbReference type="ChEBI" id="CHEBI:229954"/>
    </reaction>
</comment>
<evidence type="ECO:0000256" key="15">
    <source>
        <dbReference type="ARBA" id="ARBA00044899"/>
    </source>
</evidence>
<evidence type="ECO:0000256" key="23">
    <source>
        <dbReference type="ARBA" id="ARBA00045709"/>
    </source>
</evidence>
<evidence type="ECO:0000313" key="27">
    <source>
        <dbReference type="EMBL" id="KAL1260151.1"/>
    </source>
</evidence>
<dbReference type="SUPFAM" id="SSF103473">
    <property type="entry name" value="MFS general substrate transporter"/>
    <property type="match status" value="1"/>
</dbReference>
<feature type="transmembrane region" description="Helical" evidence="25">
    <location>
        <begin position="44"/>
        <end position="66"/>
    </location>
</feature>
<dbReference type="InterPro" id="IPR052187">
    <property type="entry name" value="MFSD1"/>
</dbReference>
<accession>A0ABR3M4U0</accession>
<dbReference type="Proteomes" id="UP001558613">
    <property type="component" value="Unassembled WGS sequence"/>
</dbReference>
<proteinExistence type="inferred from homology"/>
<evidence type="ECO:0000256" key="17">
    <source>
        <dbReference type="ARBA" id="ARBA00044903"/>
    </source>
</evidence>
<evidence type="ECO:0000256" key="24">
    <source>
        <dbReference type="ARBA" id="ARBA00046376"/>
    </source>
</evidence>
<comment type="catalytic activity">
    <reaction evidence="11">
        <text>L-alpha-aminoacyl-L-histidine(out) = L-alpha-aminoacyl-L-histidine(in)</text>
        <dbReference type="Rhea" id="RHEA:79375"/>
        <dbReference type="ChEBI" id="CHEBI:229967"/>
    </reaction>
</comment>
<comment type="catalytic activity">
    <reaction evidence="12">
        <text>L-lysyl-L-alpha-amino acid(out) = L-lysyl-L-alpha-amino acid(in)</text>
        <dbReference type="Rhea" id="RHEA:79387"/>
        <dbReference type="ChEBI" id="CHEBI:229965"/>
    </reaction>
</comment>
<comment type="similarity">
    <text evidence="2">Belongs to the major facilitator superfamily.</text>
</comment>
<evidence type="ECO:0000256" key="20">
    <source>
        <dbReference type="ARBA" id="ARBA00044924"/>
    </source>
</evidence>
<dbReference type="InterPro" id="IPR036259">
    <property type="entry name" value="MFS_trans_sf"/>
</dbReference>
<keyword evidence="6 25" id="KW-0472">Membrane</keyword>
<keyword evidence="3" id="KW-0813">Transport</keyword>
<comment type="catalytic activity">
    <reaction evidence="13">
        <text>L-alpha-aminoacyl-L-lysine(out) = L-alpha-aminoacyl-L-lysine(in)</text>
        <dbReference type="Rhea" id="RHEA:79383"/>
        <dbReference type="ChEBI" id="CHEBI:229966"/>
    </reaction>
</comment>
<gene>
    <name evidence="27" type="ORF">QQF64_007978</name>
</gene>
<feature type="domain" description="Major facilitator superfamily (MFS) profile" evidence="26">
    <location>
        <begin position="1"/>
        <end position="88"/>
    </location>
</feature>
<evidence type="ECO:0000256" key="10">
    <source>
        <dbReference type="ARBA" id="ARBA00044881"/>
    </source>
</evidence>
<evidence type="ECO:0000256" key="5">
    <source>
        <dbReference type="ARBA" id="ARBA00022989"/>
    </source>
</evidence>
<organism evidence="27 28">
    <name type="scientific">Cirrhinus molitorella</name>
    <name type="common">mud carp</name>
    <dbReference type="NCBI Taxonomy" id="172907"/>
    <lineage>
        <taxon>Eukaryota</taxon>
        <taxon>Metazoa</taxon>
        <taxon>Chordata</taxon>
        <taxon>Craniata</taxon>
        <taxon>Vertebrata</taxon>
        <taxon>Euteleostomi</taxon>
        <taxon>Actinopterygii</taxon>
        <taxon>Neopterygii</taxon>
        <taxon>Teleostei</taxon>
        <taxon>Ostariophysi</taxon>
        <taxon>Cypriniformes</taxon>
        <taxon>Cyprinidae</taxon>
        <taxon>Labeoninae</taxon>
        <taxon>Labeonini</taxon>
        <taxon>Cirrhinus</taxon>
    </lineage>
</organism>
<dbReference type="PANTHER" id="PTHR23512:SF3">
    <property type="entry name" value="MAJOR FACILITATOR SUPERFAMILY DOMAIN-CONTAINING PROTEIN 1"/>
    <property type="match status" value="1"/>
</dbReference>
<evidence type="ECO:0000256" key="3">
    <source>
        <dbReference type="ARBA" id="ARBA00022448"/>
    </source>
</evidence>
<evidence type="ECO:0000256" key="12">
    <source>
        <dbReference type="ARBA" id="ARBA00044891"/>
    </source>
</evidence>
<dbReference type="InterPro" id="IPR011701">
    <property type="entry name" value="MFS"/>
</dbReference>
<comment type="catalytic activity">
    <reaction evidence="10">
        <text>L-alpha-aminoacyl-L-arginine(out) = L-alpha-aminoacyl-L-arginine(in)</text>
        <dbReference type="Rhea" id="RHEA:79367"/>
        <dbReference type="ChEBI" id="CHEBI:229968"/>
    </reaction>
</comment>
<comment type="catalytic activity">
    <reaction evidence="17">
        <text>L-arginyl-glycine(out) = L-arginyl-glycine(in)</text>
        <dbReference type="Rhea" id="RHEA:79391"/>
        <dbReference type="ChEBI" id="CHEBI:229955"/>
    </reaction>
</comment>
<reference evidence="27 28" key="1">
    <citation type="submission" date="2023-09" db="EMBL/GenBank/DDBJ databases">
        <authorList>
            <person name="Wang M."/>
        </authorList>
    </citation>
    <scope>NUCLEOTIDE SEQUENCE [LARGE SCALE GENOMIC DNA]</scope>
    <source>
        <strain evidence="27">GT-2023</strain>
        <tissue evidence="27">Liver</tissue>
    </source>
</reference>
<dbReference type="PROSITE" id="PS50850">
    <property type="entry name" value="MFS"/>
    <property type="match status" value="1"/>
</dbReference>
<evidence type="ECO:0000256" key="2">
    <source>
        <dbReference type="ARBA" id="ARBA00008335"/>
    </source>
</evidence>
<comment type="catalytic activity">
    <reaction evidence="19">
        <text>L-alanyl-L-lysine(out) = L-alanyl-L-lysine(in)</text>
        <dbReference type="Rhea" id="RHEA:79415"/>
        <dbReference type="ChEBI" id="CHEBI:192470"/>
    </reaction>
</comment>
<dbReference type="Pfam" id="PF07690">
    <property type="entry name" value="MFS_1"/>
    <property type="match status" value="1"/>
</dbReference>
<evidence type="ECO:0000256" key="4">
    <source>
        <dbReference type="ARBA" id="ARBA00022692"/>
    </source>
</evidence>
<keyword evidence="7" id="KW-0458">Lysosome</keyword>
<comment type="caution">
    <text evidence="27">The sequence shown here is derived from an EMBL/GenBank/DDBJ whole genome shotgun (WGS) entry which is preliminary data.</text>
</comment>
<evidence type="ECO:0000259" key="26">
    <source>
        <dbReference type="PROSITE" id="PS50850"/>
    </source>
</evidence>
<keyword evidence="4 25" id="KW-0812">Transmembrane</keyword>
<evidence type="ECO:0000256" key="7">
    <source>
        <dbReference type="ARBA" id="ARBA00023228"/>
    </source>
</evidence>
<evidence type="ECO:0000256" key="21">
    <source>
        <dbReference type="ARBA" id="ARBA00044985"/>
    </source>
</evidence>
<comment type="catalytic activity">
    <reaction evidence="15">
        <text>L-arginyl-L-alpha-amino acid(out) = L-arginyl-L-alpha-amino acid(in)</text>
        <dbReference type="Rhea" id="RHEA:79371"/>
        <dbReference type="ChEBI" id="CHEBI:84315"/>
    </reaction>
</comment>
<evidence type="ECO:0000256" key="14">
    <source>
        <dbReference type="ARBA" id="ARBA00044898"/>
    </source>
</evidence>
<comment type="subcellular location">
    <subcellularLocation>
        <location evidence="1">Lysosome membrane</location>
        <topology evidence="1">Multi-pass membrane protein</topology>
    </subcellularLocation>
</comment>
<dbReference type="EMBL" id="JAYMGO010000015">
    <property type="protein sequence ID" value="KAL1260151.1"/>
    <property type="molecule type" value="Genomic_DNA"/>
</dbReference>
<feature type="transmembrane region" description="Helical" evidence="25">
    <location>
        <begin position="20"/>
        <end position="37"/>
    </location>
</feature>
<evidence type="ECO:0000256" key="19">
    <source>
        <dbReference type="ARBA" id="ARBA00044919"/>
    </source>
</evidence>
<sequence>MVAFVVPEHQLGTAYGFMQSIQNLGLALMSMAAGSILDLKGYLFLEVFFIACLCLALLAVVLLYLYDYYKEGDLNLSASTRASRIKSE</sequence>
<comment type="catalytic activity">
    <reaction evidence="18">
        <text>L-histidyl-L-alpha-amino acid(out) = L-histidyl-L-alpha-amino acid(in)</text>
        <dbReference type="Rhea" id="RHEA:79379"/>
        <dbReference type="ChEBI" id="CHEBI:229964"/>
    </reaction>
</comment>
<comment type="catalytic activity">
    <reaction evidence="20">
        <text>L-lysyl-glycine(out) = L-lysyl-glycine(in)</text>
        <dbReference type="Rhea" id="RHEA:79407"/>
        <dbReference type="ChEBI" id="CHEBI:191202"/>
    </reaction>
</comment>
<comment type="catalytic activity">
    <reaction evidence="16">
        <text>L-lysyl-L-lysine(out) = L-lysyl-L-lysine(in)</text>
        <dbReference type="Rhea" id="RHEA:79403"/>
        <dbReference type="ChEBI" id="CHEBI:229956"/>
    </reaction>
</comment>
<dbReference type="Gene3D" id="1.20.1250.20">
    <property type="entry name" value="MFS general substrate transporter like domains"/>
    <property type="match status" value="1"/>
</dbReference>
<evidence type="ECO:0000256" key="22">
    <source>
        <dbReference type="ARBA" id="ARBA00045018"/>
    </source>
</evidence>
<evidence type="ECO:0000256" key="18">
    <source>
        <dbReference type="ARBA" id="ARBA00044912"/>
    </source>
</evidence>
<comment type="catalytic activity">
    <reaction evidence="14">
        <text>L-aspartyl-L-lysine(out) = L-aspartyl-L-lysine(in)</text>
        <dbReference type="Rhea" id="RHEA:79411"/>
        <dbReference type="ChEBI" id="CHEBI:229953"/>
    </reaction>
</comment>
<comment type="catalytic activity">
    <reaction evidence="9">
        <text>L-histidyl-glycine(out) = L-histidyl-glycine(in)</text>
        <dbReference type="Rhea" id="RHEA:79395"/>
        <dbReference type="ChEBI" id="CHEBI:229957"/>
    </reaction>
</comment>
<dbReference type="PANTHER" id="PTHR23512">
    <property type="entry name" value="MAJOR FACILITATOR SUPERFAMILY DOMAIN-CONTAINING PROTEIN 1"/>
    <property type="match status" value="1"/>
</dbReference>
<evidence type="ECO:0000256" key="16">
    <source>
        <dbReference type="ARBA" id="ARBA00044900"/>
    </source>
</evidence>
<evidence type="ECO:0000256" key="6">
    <source>
        <dbReference type="ARBA" id="ARBA00023136"/>
    </source>
</evidence>
<dbReference type="InterPro" id="IPR020846">
    <property type="entry name" value="MFS_dom"/>
</dbReference>
<evidence type="ECO:0000256" key="8">
    <source>
        <dbReference type="ARBA" id="ARBA00044876"/>
    </source>
</evidence>
<comment type="function">
    <text evidence="23">Lysosomal dipeptide uniporter that selectively exports lysine, arginine or histidine-containing dipeptides with a net positive charge from the lysosome lumen into the cytosol. Could play a role in a specific type of protein O-glycosylation indirectly regulating macrophages migration and tissue invasion. Also essential for liver homeostasis.</text>
</comment>
<evidence type="ECO:0000256" key="1">
    <source>
        <dbReference type="ARBA" id="ARBA00004155"/>
    </source>
</evidence>
<protein>
    <recommendedName>
        <fullName evidence="21">Lysosomal dipeptide transporter MFSD1</fullName>
    </recommendedName>
    <alternativeName>
        <fullName evidence="22">Major facilitator superfamily domain-containing protein 1</fullName>
    </alternativeName>
</protein>
<keyword evidence="5 25" id="KW-1133">Transmembrane helix</keyword>
<evidence type="ECO:0000256" key="11">
    <source>
        <dbReference type="ARBA" id="ARBA00044884"/>
    </source>
</evidence>
<name>A0ABR3M4U0_9TELE</name>
<evidence type="ECO:0000313" key="28">
    <source>
        <dbReference type="Proteomes" id="UP001558613"/>
    </source>
</evidence>
<evidence type="ECO:0000256" key="13">
    <source>
        <dbReference type="ARBA" id="ARBA00044893"/>
    </source>
</evidence>